<proteinExistence type="predicted"/>
<gene>
    <name evidence="2" type="ORF">VP01_1926g1</name>
</gene>
<evidence type="ECO:0000313" key="2">
    <source>
        <dbReference type="EMBL" id="KNZ58461.1"/>
    </source>
</evidence>
<dbReference type="EMBL" id="LAVV01006755">
    <property type="protein sequence ID" value="KNZ58461.1"/>
    <property type="molecule type" value="Genomic_DNA"/>
</dbReference>
<organism evidence="2 3">
    <name type="scientific">Puccinia sorghi</name>
    <dbReference type="NCBI Taxonomy" id="27349"/>
    <lineage>
        <taxon>Eukaryota</taxon>
        <taxon>Fungi</taxon>
        <taxon>Dikarya</taxon>
        <taxon>Basidiomycota</taxon>
        <taxon>Pucciniomycotina</taxon>
        <taxon>Pucciniomycetes</taxon>
        <taxon>Pucciniales</taxon>
        <taxon>Pucciniaceae</taxon>
        <taxon>Puccinia</taxon>
    </lineage>
</organism>
<evidence type="ECO:0000256" key="1">
    <source>
        <dbReference type="SAM" id="MobiDB-lite"/>
    </source>
</evidence>
<dbReference type="VEuPathDB" id="FungiDB:VP01_1926g1"/>
<sequence length="347" mass="39227">MWRQQEENKTSEPKLDSIPRQRPIGLFMCKGLAKFLQPLLPAYDLNKAHYKSNDSFEVKCQVLNMGSSPDGKIRKVALSPNAITGSSISCIHQIRTLTNPAGLPSFQPQELSCARTLVLATFTLRLSLSEWGRLKPEGLRTNGTSRWRHILYDFPLASRERVQKAKYNSNCRGQESYFRCRHGMTEFPWQTVSIALYGCDAKVRMVMGAPVATPQPPPIQTPTRTPHSPQTHLKNEVGSEKCDRHLTVRNTCAPLRHTREVFQIIGFKKTVGFCPLGVLLSRKLFPGKFKSRMRSDAEAEGVASVMVFNVLLTGAHNLIETENTRQSELECWMAEDDRFGAHIEMLR</sequence>
<feature type="region of interest" description="Disordered" evidence="1">
    <location>
        <begin position="213"/>
        <end position="232"/>
    </location>
</feature>
<comment type="caution">
    <text evidence="2">The sequence shown here is derived from an EMBL/GenBank/DDBJ whole genome shotgun (WGS) entry which is preliminary data.</text>
</comment>
<accession>A0A0L6VCG0</accession>
<dbReference type="Proteomes" id="UP000037035">
    <property type="component" value="Unassembled WGS sequence"/>
</dbReference>
<reference evidence="2 3" key="1">
    <citation type="submission" date="2015-08" db="EMBL/GenBank/DDBJ databases">
        <title>Next Generation Sequencing and Analysis of the Genome of Puccinia sorghi L Schw, the Causal Agent of Maize Common Rust.</title>
        <authorList>
            <person name="Rochi L."/>
            <person name="Burguener G."/>
            <person name="Darino M."/>
            <person name="Turjanski A."/>
            <person name="Kreff E."/>
            <person name="Dieguez M.J."/>
            <person name="Sacco F."/>
        </authorList>
    </citation>
    <scope>NUCLEOTIDE SEQUENCE [LARGE SCALE GENOMIC DNA]</scope>
    <source>
        <strain evidence="2 3">RO10H11247</strain>
    </source>
</reference>
<evidence type="ECO:0000313" key="3">
    <source>
        <dbReference type="Proteomes" id="UP000037035"/>
    </source>
</evidence>
<dbReference type="AlphaFoldDB" id="A0A0L6VCG0"/>
<protein>
    <submittedName>
        <fullName evidence="2">Uncharacterized protein</fullName>
    </submittedName>
</protein>
<keyword evidence="3" id="KW-1185">Reference proteome</keyword>
<name>A0A0L6VCG0_9BASI</name>